<sequence length="188" mass="20385">MRRWLCVDELSTNCAISSASPVLMQASRSIASPVSSRGATSGCASWPAPFRLRCAAAPACAWHWRGGLPVRRRAEGSGFRAWHALNKGGFGREAMSNAYSRAVQYGHEEDIAGAGILLAHPKGMPLRRASSDSGHRTRHPGPRRTYAHAYCHGHLFLSKEAISSRGDVVSADPVSALTDQKRLRELKP</sequence>
<gene>
    <name evidence="1" type="ORF">BN2476_70061</name>
</gene>
<dbReference type="AlphaFoldDB" id="A0A1N7RLB1"/>
<reference evidence="1" key="1">
    <citation type="submission" date="2016-12" db="EMBL/GenBank/DDBJ databases">
        <authorList>
            <person name="Moulin L."/>
        </authorList>
    </citation>
    <scope>NUCLEOTIDE SEQUENCE [LARGE SCALE GENOMIC DNA]</scope>
    <source>
        <strain evidence="1">STM 7183</strain>
    </source>
</reference>
<accession>A0A1N7RLB1</accession>
<proteinExistence type="predicted"/>
<name>A0A1N7RLB1_9BURK</name>
<organism evidence="1 2">
    <name type="scientific">Paraburkholderia piptadeniae</name>
    <dbReference type="NCBI Taxonomy" id="1701573"/>
    <lineage>
        <taxon>Bacteria</taxon>
        <taxon>Pseudomonadati</taxon>
        <taxon>Pseudomonadota</taxon>
        <taxon>Betaproteobacteria</taxon>
        <taxon>Burkholderiales</taxon>
        <taxon>Burkholderiaceae</taxon>
        <taxon>Paraburkholderia</taxon>
    </lineage>
</organism>
<dbReference type="EMBL" id="CYGY02000007">
    <property type="protein sequence ID" value="SIT35908.1"/>
    <property type="molecule type" value="Genomic_DNA"/>
</dbReference>
<evidence type="ECO:0000313" key="1">
    <source>
        <dbReference type="EMBL" id="SIT35908.1"/>
    </source>
</evidence>
<keyword evidence="2" id="KW-1185">Reference proteome</keyword>
<protein>
    <submittedName>
        <fullName evidence="1">Uncharacterized protein</fullName>
    </submittedName>
</protein>
<evidence type="ECO:0000313" key="2">
    <source>
        <dbReference type="Proteomes" id="UP000195569"/>
    </source>
</evidence>
<dbReference type="Proteomes" id="UP000195569">
    <property type="component" value="Unassembled WGS sequence"/>
</dbReference>
<comment type="caution">
    <text evidence="1">The sequence shown here is derived from an EMBL/GenBank/DDBJ whole genome shotgun (WGS) entry which is preliminary data.</text>
</comment>